<dbReference type="EnsemblProtists" id="HpaT804645">
    <property type="protein sequence ID" value="HpaP804645"/>
    <property type="gene ID" value="HpaG804645"/>
</dbReference>
<evidence type="ECO:0000313" key="3">
    <source>
        <dbReference type="Proteomes" id="UP000011713"/>
    </source>
</evidence>
<dbReference type="HOGENOM" id="CLU_2282853_0_0_1"/>
<dbReference type="AlphaFoldDB" id="M4BEC7"/>
<dbReference type="EMBL" id="JH598174">
    <property type="status" value="NOT_ANNOTATED_CDS"/>
    <property type="molecule type" value="Genomic_DNA"/>
</dbReference>
<evidence type="ECO:0000256" key="1">
    <source>
        <dbReference type="SAM" id="Phobius"/>
    </source>
</evidence>
<dbReference type="InParanoid" id="M4BEC7"/>
<organism evidence="2 3">
    <name type="scientific">Hyaloperonospora arabidopsidis (strain Emoy2)</name>
    <name type="common">Downy mildew agent</name>
    <name type="synonym">Peronospora arabidopsidis</name>
    <dbReference type="NCBI Taxonomy" id="559515"/>
    <lineage>
        <taxon>Eukaryota</taxon>
        <taxon>Sar</taxon>
        <taxon>Stramenopiles</taxon>
        <taxon>Oomycota</taxon>
        <taxon>Peronosporomycetes</taxon>
        <taxon>Peronosporales</taxon>
        <taxon>Peronosporaceae</taxon>
        <taxon>Hyaloperonospora</taxon>
    </lineage>
</organism>
<feature type="transmembrane region" description="Helical" evidence="1">
    <location>
        <begin position="61"/>
        <end position="84"/>
    </location>
</feature>
<dbReference type="VEuPathDB" id="FungiDB:HpaG804645"/>
<name>M4BEC7_HYAAE</name>
<dbReference type="Proteomes" id="UP000011713">
    <property type="component" value="Unassembled WGS sequence"/>
</dbReference>
<keyword evidence="1" id="KW-0812">Transmembrane</keyword>
<evidence type="ECO:0000313" key="2">
    <source>
        <dbReference type="EnsemblProtists" id="HpaP804645"/>
    </source>
</evidence>
<protein>
    <submittedName>
        <fullName evidence="2">Uncharacterized protein</fullName>
    </submittedName>
</protein>
<keyword evidence="3" id="KW-1185">Reference proteome</keyword>
<keyword evidence="1" id="KW-0472">Membrane</keyword>
<accession>M4BEC7</accession>
<reference evidence="3" key="1">
    <citation type="journal article" date="2010" name="Science">
        <title>Signatures of adaptation to obligate biotrophy in the Hyaloperonospora arabidopsidis genome.</title>
        <authorList>
            <person name="Baxter L."/>
            <person name="Tripathy S."/>
            <person name="Ishaque N."/>
            <person name="Boot N."/>
            <person name="Cabral A."/>
            <person name="Kemen E."/>
            <person name="Thines M."/>
            <person name="Ah-Fong A."/>
            <person name="Anderson R."/>
            <person name="Badejoko W."/>
            <person name="Bittner-Eddy P."/>
            <person name="Boore J.L."/>
            <person name="Chibucos M.C."/>
            <person name="Coates M."/>
            <person name="Dehal P."/>
            <person name="Delehaunty K."/>
            <person name="Dong S."/>
            <person name="Downton P."/>
            <person name="Dumas B."/>
            <person name="Fabro G."/>
            <person name="Fronick C."/>
            <person name="Fuerstenberg S.I."/>
            <person name="Fulton L."/>
            <person name="Gaulin E."/>
            <person name="Govers F."/>
            <person name="Hughes L."/>
            <person name="Humphray S."/>
            <person name="Jiang R.H."/>
            <person name="Judelson H."/>
            <person name="Kamoun S."/>
            <person name="Kyung K."/>
            <person name="Meijer H."/>
            <person name="Minx P."/>
            <person name="Morris P."/>
            <person name="Nelson J."/>
            <person name="Phuntumart V."/>
            <person name="Qutob D."/>
            <person name="Rehmany A."/>
            <person name="Rougon-Cardoso A."/>
            <person name="Ryden P."/>
            <person name="Torto-Alalibo T."/>
            <person name="Studholme D."/>
            <person name="Wang Y."/>
            <person name="Win J."/>
            <person name="Wood J."/>
            <person name="Clifton S.W."/>
            <person name="Rogers J."/>
            <person name="Van den Ackerveken G."/>
            <person name="Jones J.D."/>
            <person name="McDowell J.M."/>
            <person name="Beynon J."/>
            <person name="Tyler B.M."/>
        </authorList>
    </citation>
    <scope>NUCLEOTIDE SEQUENCE [LARGE SCALE GENOMIC DNA]</scope>
    <source>
        <strain evidence="3">Emoy2</strain>
    </source>
</reference>
<proteinExistence type="predicted"/>
<reference evidence="2" key="2">
    <citation type="submission" date="2015-06" db="UniProtKB">
        <authorList>
            <consortium name="EnsemblProtists"/>
        </authorList>
    </citation>
    <scope>IDENTIFICATION</scope>
    <source>
        <strain evidence="2">Emoy2</strain>
    </source>
</reference>
<sequence>MVSSNGLRVLIGKDSIERSGYQSKCISSPPSTRFNGINTTVPTEEEPCPFVEKCLASYGQITSVVALAWTLSFVVLLLSSARLLHRPSKQQFLMPIADDDGL</sequence>
<keyword evidence="1" id="KW-1133">Transmembrane helix</keyword>